<name>A0A0E3WT31_9EURY</name>
<evidence type="ECO:0000313" key="2">
    <source>
        <dbReference type="Proteomes" id="UP000033101"/>
    </source>
</evidence>
<dbReference type="Proteomes" id="UP000033101">
    <property type="component" value="Chromosome"/>
</dbReference>
<evidence type="ECO:0000313" key="1">
    <source>
        <dbReference type="EMBL" id="AKB77810.1"/>
    </source>
</evidence>
<proteinExistence type="predicted"/>
<dbReference type="STRING" id="1434110.MSHOH_1327"/>
<keyword evidence="2" id="KW-1185">Reference proteome</keyword>
<reference evidence="1 2" key="1">
    <citation type="submission" date="2014-07" db="EMBL/GenBank/DDBJ databases">
        <title>Methanogenic archaea and the global carbon cycle.</title>
        <authorList>
            <person name="Henriksen J.R."/>
            <person name="Luke J."/>
            <person name="Reinhart S."/>
            <person name="Benedict M.N."/>
            <person name="Youngblut N.D."/>
            <person name="Metcalf M.E."/>
            <person name="Whitaker R.J."/>
            <person name="Metcalf W.W."/>
        </authorList>
    </citation>
    <scope>NUCLEOTIDE SEQUENCE [LARGE SCALE GENOMIC DNA]</scope>
    <source>
        <strain evidence="1 2">HB-1</strain>
    </source>
</reference>
<dbReference type="AlphaFoldDB" id="A0A0E3WT31"/>
<sequence length="100" mass="11459">MAAIEKVRLEGRTLGDIFKENFLRRIADTGENIFPISVAFVREFEKEGKSHASLITFSHQNNDEVKNKILHVESEDPELLELFLKIIEREQNVTGSKSES</sequence>
<dbReference type="GeneID" id="24830506"/>
<dbReference type="RefSeq" id="WP_048138439.1">
    <property type="nucleotide sequence ID" value="NZ_BBCW01000078.1"/>
</dbReference>
<accession>A0A0E3WT31</accession>
<dbReference type="HOGENOM" id="CLU_2299349_0_0_2"/>
<dbReference type="EMBL" id="CP009516">
    <property type="protein sequence ID" value="AKB77810.1"/>
    <property type="molecule type" value="Genomic_DNA"/>
</dbReference>
<protein>
    <submittedName>
        <fullName evidence="1">Uncharacterized protein</fullName>
    </submittedName>
</protein>
<dbReference type="KEGG" id="mhor:MSHOH_1327"/>
<gene>
    <name evidence="1" type="ORF">MSHOH_1327</name>
</gene>
<organism evidence="1 2">
    <name type="scientific">Methanosarcina horonobensis HB-1 = JCM 15518</name>
    <dbReference type="NCBI Taxonomy" id="1434110"/>
    <lineage>
        <taxon>Archaea</taxon>
        <taxon>Methanobacteriati</taxon>
        <taxon>Methanobacteriota</taxon>
        <taxon>Stenosarchaea group</taxon>
        <taxon>Methanomicrobia</taxon>
        <taxon>Methanosarcinales</taxon>
        <taxon>Methanosarcinaceae</taxon>
        <taxon>Methanosarcina</taxon>
    </lineage>
</organism>
<dbReference type="OrthoDB" id="374251at2157"/>
<dbReference type="PATRIC" id="fig|1434110.4.peg.1648"/>